<reference evidence="2" key="2">
    <citation type="submission" date="2023-02" db="EMBL/GenBank/DDBJ databases">
        <authorList>
            <consortium name="DOE Joint Genome Institute"/>
            <person name="Mondo S.J."/>
            <person name="Chang Y."/>
            <person name="Wang Y."/>
            <person name="Ahrendt S."/>
            <person name="Andreopoulos W."/>
            <person name="Barry K."/>
            <person name="Beard J."/>
            <person name="Benny G.L."/>
            <person name="Blankenship S."/>
            <person name="Bonito G."/>
            <person name="Cuomo C."/>
            <person name="Desiro A."/>
            <person name="Gervers K.A."/>
            <person name="Hundley H."/>
            <person name="Kuo A."/>
            <person name="LaButti K."/>
            <person name="Lang B.F."/>
            <person name="Lipzen A."/>
            <person name="O'Donnell K."/>
            <person name="Pangilinan J."/>
            <person name="Reynolds N."/>
            <person name="Sandor L."/>
            <person name="Smith M.W."/>
            <person name="Tsang A."/>
            <person name="Grigoriev I.V."/>
            <person name="Stajich J.E."/>
            <person name="Spatafora J.W."/>
        </authorList>
    </citation>
    <scope>NUCLEOTIDE SEQUENCE</scope>
    <source>
        <strain evidence="2">RSA 2281</strain>
    </source>
</reference>
<comment type="caution">
    <text evidence="2">The sequence shown here is derived from an EMBL/GenBank/DDBJ whole genome shotgun (WGS) entry which is preliminary data.</text>
</comment>
<evidence type="ECO:0000313" key="2">
    <source>
        <dbReference type="EMBL" id="KAI9245876.1"/>
    </source>
</evidence>
<keyword evidence="3" id="KW-1185">Reference proteome</keyword>
<protein>
    <submittedName>
        <fullName evidence="2">Uncharacterized protein</fullName>
    </submittedName>
</protein>
<evidence type="ECO:0000313" key="3">
    <source>
        <dbReference type="Proteomes" id="UP001209540"/>
    </source>
</evidence>
<evidence type="ECO:0000256" key="1">
    <source>
        <dbReference type="SAM" id="MobiDB-lite"/>
    </source>
</evidence>
<dbReference type="AlphaFoldDB" id="A0AAD5JYQ6"/>
<feature type="compositionally biased region" description="Acidic residues" evidence="1">
    <location>
        <begin position="31"/>
        <end position="43"/>
    </location>
</feature>
<reference evidence="2" key="1">
    <citation type="journal article" date="2022" name="IScience">
        <title>Evolution of zygomycete secretomes and the origins of terrestrial fungal ecologies.</title>
        <authorList>
            <person name="Chang Y."/>
            <person name="Wang Y."/>
            <person name="Mondo S."/>
            <person name="Ahrendt S."/>
            <person name="Andreopoulos W."/>
            <person name="Barry K."/>
            <person name="Beard J."/>
            <person name="Benny G.L."/>
            <person name="Blankenship S."/>
            <person name="Bonito G."/>
            <person name="Cuomo C."/>
            <person name="Desiro A."/>
            <person name="Gervers K.A."/>
            <person name="Hundley H."/>
            <person name="Kuo A."/>
            <person name="LaButti K."/>
            <person name="Lang B.F."/>
            <person name="Lipzen A."/>
            <person name="O'Donnell K."/>
            <person name="Pangilinan J."/>
            <person name="Reynolds N."/>
            <person name="Sandor L."/>
            <person name="Smith M.E."/>
            <person name="Tsang A."/>
            <person name="Grigoriev I.V."/>
            <person name="Stajich J.E."/>
            <person name="Spatafora J.W."/>
        </authorList>
    </citation>
    <scope>NUCLEOTIDE SEQUENCE</scope>
    <source>
        <strain evidence="2">RSA 2281</strain>
    </source>
</reference>
<proteinExistence type="predicted"/>
<sequence length="219" mass="24899">MVDQMIGRSNSLPVRKLYVMVRHFGDASDTAFEEDDYDDEDEEKEHNINNNGHANYNEFVTSVQVRLGETHINGNPESLLADYVVSYQATTSDKFDVLACGVKPCGKTYISQLQSDFVKLGKEMKDMSDALLDYDVKSPLVAEQGCYILYEHGMLSLSELPQDVHRIPIILEHLMQLANLLEDTTRKIDERSRSDKATQAQVDWKRPLAGTPIRTNEQR</sequence>
<accession>A0AAD5JYQ6</accession>
<name>A0AAD5JYQ6_9FUNG</name>
<dbReference type="EMBL" id="JAIXMP010000049">
    <property type="protein sequence ID" value="KAI9245876.1"/>
    <property type="molecule type" value="Genomic_DNA"/>
</dbReference>
<gene>
    <name evidence="2" type="ORF">BDA99DRAFT_543524</name>
</gene>
<dbReference type="Proteomes" id="UP001209540">
    <property type="component" value="Unassembled WGS sequence"/>
</dbReference>
<feature type="region of interest" description="Disordered" evidence="1">
    <location>
        <begin position="31"/>
        <end position="53"/>
    </location>
</feature>
<organism evidence="2 3">
    <name type="scientific">Phascolomyces articulosus</name>
    <dbReference type="NCBI Taxonomy" id="60185"/>
    <lineage>
        <taxon>Eukaryota</taxon>
        <taxon>Fungi</taxon>
        <taxon>Fungi incertae sedis</taxon>
        <taxon>Mucoromycota</taxon>
        <taxon>Mucoromycotina</taxon>
        <taxon>Mucoromycetes</taxon>
        <taxon>Mucorales</taxon>
        <taxon>Lichtheimiaceae</taxon>
        <taxon>Phascolomyces</taxon>
    </lineage>
</organism>
<feature type="region of interest" description="Disordered" evidence="1">
    <location>
        <begin position="189"/>
        <end position="219"/>
    </location>
</feature>